<accession>A0ABY8QQR5</accession>
<keyword evidence="2" id="KW-0378">Hydrolase</keyword>
<feature type="compositionally biased region" description="Polar residues" evidence="1">
    <location>
        <begin position="157"/>
        <end position="172"/>
    </location>
</feature>
<evidence type="ECO:0000313" key="2">
    <source>
        <dbReference type="EMBL" id="WGW10726.1"/>
    </source>
</evidence>
<keyword evidence="2" id="KW-0255">Endonuclease</keyword>
<dbReference type="RefSeq" id="WP_349637509.1">
    <property type="nucleotide sequence ID" value="NZ_CP090958.1"/>
</dbReference>
<feature type="compositionally biased region" description="Basic and acidic residues" evidence="1">
    <location>
        <begin position="23"/>
        <end position="32"/>
    </location>
</feature>
<feature type="region of interest" description="Disordered" evidence="1">
    <location>
        <begin position="130"/>
        <end position="174"/>
    </location>
</feature>
<keyword evidence="2" id="KW-0540">Nuclease</keyword>
<dbReference type="Proteomes" id="UP001209083">
    <property type="component" value="Chromosome"/>
</dbReference>
<organism evidence="2 3">
    <name type="scientific">Saxibacter everestensis</name>
    <dbReference type="NCBI Taxonomy" id="2909229"/>
    <lineage>
        <taxon>Bacteria</taxon>
        <taxon>Bacillati</taxon>
        <taxon>Actinomycetota</taxon>
        <taxon>Actinomycetes</taxon>
        <taxon>Micrococcales</taxon>
        <taxon>Brevibacteriaceae</taxon>
        <taxon>Saxibacter</taxon>
    </lineage>
</organism>
<feature type="region of interest" description="Disordered" evidence="1">
    <location>
        <begin position="1"/>
        <end position="41"/>
    </location>
</feature>
<protein>
    <submittedName>
        <fullName evidence="2">HNH endonuclease signature motif containing protein</fullName>
    </submittedName>
</protein>
<name>A0ABY8QQR5_9MICO</name>
<evidence type="ECO:0000313" key="3">
    <source>
        <dbReference type="Proteomes" id="UP001209083"/>
    </source>
</evidence>
<dbReference type="GO" id="GO:0004519">
    <property type="term" value="F:endonuclease activity"/>
    <property type="evidence" value="ECO:0007669"/>
    <property type="project" value="UniProtKB-KW"/>
</dbReference>
<reference evidence="2 3" key="1">
    <citation type="submission" date="2023-05" db="EMBL/GenBank/DDBJ databases">
        <title>Lithophilousrod everest ZFBP1038 complete genpme.</title>
        <authorList>
            <person name="Tian M."/>
        </authorList>
    </citation>
    <scope>NUCLEOTIDE SEQUENCE [LARGE SCALE GENOMIC DNA]</scope>
    <source>
        <strain evidence="2 3">ZFBP1038</strain>
    </source>
</reference>
<evidence type="ECO:0000256" key="1">
    <source>
        <dbReference type="SAM" id="MobiDB-lite"/>
    </source>
</evidence>
<sequence length="665" mass="69331">MEDAQEHSGRAGDIALPGAAADLQRDGRHVPRSDGTAFPASAAAADSAAGAGSRRVQDVAVIPSSAVVAGTGLDAALAGLNLDRLSAAQLLEVAVDAERLQDFASVIASEALAAFGRNELADRAKDHALETGAGSRATAHPDSSASGTSEVEAGRTAASTVRQHAVSAQTQPAAEEETGTVAFRAFREAVSRGLPRFSGDEVACALDVASRTGKTRLLDAMFASACFPRALALVKAGTIDRARFGFLITQTRSLDAHAALELDDLVASWPNGLSRRAFTRRVRTAVAVADARDAAARHAQVCQDRSVQFIPVEDGAAILSVYGPADALLTAYRRLDAAARTQSASPAGPGSTFGLDATSGIASASGANPESGFRGGECVGADGRTLAQRRFDLLTGVDFGPDGRATIDGSSGTINGVTGARSRVPAQTRVNVTVPALTLLGLANLPGHLDGYGPIPPAMATAIAADAPTWTRILTDPITGRILNTRQYSYRPDTETLRYLRARHTTCTVPCCTTPSDRAEIDHVVPFDHDHPDRGGPTNAWNLGPGCKNHHQGKTLGILHAETIGARHGPVTIRWHLPSGRYYDRHEDDDPITASTSTRILQALEAGAAQEQPLAVPPGGPPPPSSETAPQQREGNRFPVDTALPPPGTENVPQCHVPADDPPPF</sequence>
<feature type="compositionally biased region" description="Pro residues" evidence="1">
    <location>
        <begin position="615"/>
        <end position="625"/>
    </location>
</feature>
<gene>
    <name evidence="2" type="ORF">LWF01_11370</name>
</gene>
<dbReference type="InterPro" id="IPR003615">
    <property type="entry name" value="HNH_nuc"/>
</dbReference>
<proteinExistence type="predicted"/>
<feature type="compositionally biased region" description="Basic and acidic residues" evidence="1">
    <location>
        <begin position="1"/>
        <end position="10"/>
    </location>
</feature>
<dbReference type="EMBL" id="CP090958">
    <property type="protein sequence ID" value="WGW10726.1"/>
    <property type="molecule type" value="Genomic_DNA"/>
</dbReference>
<dbReference type="CDD" id="cd00085">
    <property type="entry name" value="HNHc"/>
    <property type="match status" value="1"/>
</dbReference>
<feature type="region of interest" description="Disordered" evidence="1">
    <location>
        <begin position="610"/>
        <end position="665"/>
    </location>
</feature>
<keyword evidence="3" id="KW-1185">Reference proteome</keyword>